<dbReference type="Gene3D" id="1.50.10.20">
    <property type="match status" value="1"/>
</dbReference>
<protein>
    <submittedName>
        <fullName evidence="2">Thioredoxin domain-containing protein</fullName>
    </submittedName>
</protein>
<dbReference type="OrthoDB" id="9762614at2"/>
<dbReference type="Pfam" id="PF03190">
    <property type="entry name" value="Thioredox_DsbH"/>
    <property type="match status" value="1"/>
</dbReference>
<gene>
    <name evidence="2" type="ORF">F3059_10095</name>
</gene>
<dbReference type="InterPro" id="IPR004879">
    <property type="entry name" value="Ssp411-like_TRX"/>
</dbReference>
<dbReference type="AlphaFoldDB" id="A0A6N6M5A2"/>
<dbReference type="InterPro" id="IPR036249">
    <property type="entry name" value="Thioredoxin-like_sf"/>
</dbReference>
<dbReference type="SUPFAM" id="SSF52833">
    <property type="entry name" value="Thioredoxin-like"/>
    <property type="match status" value="1"/>
</dbReference>
<comment type="caution">
    <text evidence="2">The sequence shown here is derived from an EMBL/GenBank/DDBJ whole genome shotgun (WGS) entry which is preliminary data.</text>
</comment>
<dbReference type="PANTHER" id="PTHR42899:SF1">
    <property type="entry name" value="SPERMATOGENESIS-ASSOCIATED PROTEIN 20"/>
    <property type="match status" value="1"/>
</dbReference>
<dbReference type="CDD" id="cd02955">
    <property type="entry name" value="SSP411"/>
    <property type="match status" value="1"/>
</dbReference>
<proteinExistence type="predicted"/>
<evidence type="ECO:0000313" key="2">
    <source>
        <dbReference type="EMBL" id="KAB1063411.1"/>
    </source>
</evidence>
<dbReference type="InterPro" id="IPR008928">
    <property type="entry name" value="6-hairpin_glycosidase_sf"/>
</dbReference>
<dbReference type="RefSeq" id="WP_151168834.1">
    <property type="nucleotide sequence ID" value="NZ_WACR01000008.1"/>
</dbReference>
<evidence type="ECO:0000259" key="1">
    <source>
        <dbReference type="Pfam" id="PF03190"/>
    </source>
</evidence>
<accession>A0A6N6M5A2</accession>
<name>A0A6N6M5A2_9FLAO</name>
<sequence>MAKHTNDLINESSPYLLQHAHNPVNWKSWNDETLELAKKENKPLLISIGYSSCHWCHVMEHESFEDEQVAKVMNDNFICVKVDREEHPDVDHLYMDAVQLVSGQGGWPLNCFALPDSRPFYGGTYFPKEHWINVLNKVASEFGQNREQLEEFATKLTQGVKAAGMVEMNPADPLFHKESIEAMVQRWRAKFDPVWGGEKQAPKFPMPINYQFFLHYAELASDNELKKHVHNTLSKMAQGGIYDQVGGGFARYSVDETWKVPHFEKMLYDNGQLLSLFSKAWLSFQNPDFKKVIYQTVDFLELEMFDTKSGAFYSALDADSEGEEGKYYIWTEVEIKKLLSADEFEFAKTYYNINERGHWEDGNFILLRAGSDQDFANEQGITLNEVQQKATDLNEKLLAEREKREKPGLDDKSLTSWNAMTTSGLVDAYTAFDEKHFLDLALKNSTFLLNQMNDDDSLWHSYKNGKSRIVGYLEDYAFTIEAFIKLHEATFEEKWLHHAKSLTQYALRNFQNKETGMFYVNDSNQNNLVVQKMETQDNVIPAGNSTMAHNLYKLGKLLDNGIYRTMAETMLNNVQNEVVKYGGAYSNWALLMTQFVFPFNEIAITGEKSHELRKKITQHFLPNCLITGSEEKSDLPLLRDRLVEGKSFIYVCRDFTCKLPVEKVEEALEQIG</sequence>
<reference evidence="2 3" key="1">
    <citation type="submission" date="2019-09" db="EMBL/GenBank/DDBJ databases">
        <title>Genomes of Cryomorphaceae.</title>
        <authorList>
            <person name="Bowman J.P."/>
        </authorList>
    </citation>
    <scope>NUCLEOTIDE SEQUENCE [LARGE SCALE GENOMIC DNA]</scope>
    <source>
        <strain evidence="2 3">KCTC 52047</strain>
    </source>
</reference>
<dbReference type="GO" id="GO:0005975">
    <property type="term" value="P:carbohydrate metabolic process"/>
    <property type="evidence" value="ECO:0007669"/>
    <property type="project" value="InterPro"/>
</dbReference>
<feature type="domain" description="Spermatogenesis-associated protein 20-like TRX" evidence="1">
    <location>
        <begin position="5"/>
        <end position="159"/>
    </location>
</feature>
<dbReference type="Gene3D" id="3.40.30.10">
    <property type="entry name" value="Glutaredoxin"/>
    <property type="match status" value="1"/>
</dbReference>
<dbReference type="SUPFAM" id="SSF48208">
    <property type="entry name" value="Six-hairpin glycosidases"/>
    <property type="match status" value="1"/>
</dbReference>
<dbReference type="Proteomes" id="UP000435357">
    <property type="component" value="Unassembled WGS sequence"/>
</dbReference>
<evidence type="ECO:0000313" key="3">
    <source>
        <dbReference type="Proteomes" id="UP000435357"/>
    </source>
</evidence>
<dbReference type="PIRSF" id="PIRSF006402">
    <property type="entry name" value="UCP006402_thioredoxin"/>
    <property type="match status" value="1"/>
</dbReference>
<dbReference type="InterPro" id="IPR024705">
    <property type="entry name" value="Ssp411"/>
</dbReference>
<organism evidence="2 3">
    <name type="scientific">Salibacter halophilus</name>
    <dbReference type="NCBI Taxonomy" id="1803916"/>
    <lineage>
        <taxon>Bacteria</taxon>
        <taxon>Pseudomonadati</taxon>
        <taxon>Bacteroidota</taxon>
        <taxon>Flavobacteriia</taxon>
        <taxon>Flavobacteriales</taxon>
        <taxon>Salibacteraceae</taxon>
        <taxon>Salibacter</taxon>
    </lineage>
</organism>
<keyword evidence="3" id="KW-1185">Reference proteome</keyword>
<dbReference type="EMBL" id="WACR01000008">
    <property type="protein sequence ID" value="KAB1063411.1"/>
    <property type="molecule type" value="Genomic_DNA"/>
</dbReference>
<dbReference type="Gene3D" id="1.50.10.10">
    <property type="match status" value="1"/>
</dbReference>
<dbReference type="PANTHER" id="PTHR42899">
    <property type="entry name" value="SPERMATOGENESIS-ASSOCIATED PROTEIN 20"/>
    <property type="match status" value="1"/>
</dbReference>
<dbReference type="InterPro" id="IPR012341">
    <property type="entry name" value="6hp_glycosidase-like_sf"/>
</dbReference>